<organism evidence="1 2">
    <name type="scientific">Bradyrhizobium daqingense</name>
    <dbReference type="NCBI Taxonomy" id="993502"/>
    <lineage>
        <taxon>Bacteria</taxon>
        <taxon>Pseudomonadati</taxon>
        <taxon>Pseudomonadota</taxon>
        <taxon>Alphaproteobacteria</taxon>
        <taxon>Hyphomicrobiales</taxon>
        <taxon>Nitrobacteraceae</taxon>
        <taxon>Bradyrhizobium</taxon>
    </lineage>
</organism>
<protein>
    <submittedName>
        <fullName evidence="1">Uncharacterized protein</fullName>
    </submittedName>
</protein>
<dbReference type="AlphaFoldDB" id="A0A562KF60"/>
<evidence type="ECO:0000313" key="1">
    <source>
        <dbReference type="EMBL" id="TWH94031.1"/>
    </source>
</evidence>
<sequence length="80" mass="8901">MAAEIGDGLAAPLKFLDGNDNLISIENVQKCVDRAHAVTLSWFYIVRQNGLGSRDCFQYLLLGGHRQLLHATQFADLIRT</sequence>
<evidence type="ECO:0000313" key="2">
    <source>
        <dbReference type="Proteomes" id="UP000317176"/>
    </source>
</evidence>
<dbReference type="EMBL" id="VLKL01000039">
    <property type="protein sequence ID" value="TWH94031.1"/>
    <property type="molecule type" value="Genomic_DNA"/>
</dbReference>
<proteinExistence type="predicted"/>
<accession>A0A562KF60</accession>
<reference evidence="1 2" key="1">
    <citation type="journal article" date="2015" name="Stand. Genomic Sci.">
        <title>Genomic Encyclopedia of Bacterial and Archaeal Type Strains, Phase III: the genomes of soil and plant-associated and newly described type strains.</title>
        <authorList>
            <person name="Whitman W.B."/>
            <person name="Woyke T."/>
            <person name="Klenk H.P."/>
            <person name="Zhou Y."/>
            <person name="Lilburn T.G."/>
            <person name="Beck B.J."/>
            <person name="De Vos P."/>
            <person name="Vandamme P."/>
            <person name="Eisen J.A."/>
            <person name="Garrity G."/>
            <person name="Hugenholtz P."/>
            <person name="Kyrpides N.C."/>
        </authorList>
    </citation>
    <scope>NUCLEOTIDE SEQUENCE [LARGE SCALE GENOMIC DNA]</scope>
    <source>
        <strain evidence="1 2">CGMCC 1.10947</strain>
    </source>
</reference>
<comment type="caution">
    <text evidence="1">The sequence shown here is derived from an EMBL/GenBank/DDBJ whole genome shotgun (WGS) entry which is preliminary data.</text>
</comment>
<gene>
    <name evidence="1" type="ORF">IQ17_06897</name>
</gene>
<name>A0A562KF60_9BRAD</name>
<dbReference type="Proteomes" id="UP000317176">
    <property type="component" value="Unassembled WGS sequence"/>
</dbReference>
<keyword evidence="2" id="KW-1185">Reference proteome</keyword>